<dbReference type="Gene3D" id="3.40.50.1100">
    <property type="match status" value="2"/>
</dbReference>
<gene>
    <name evidence="5" type="ORF">FJY68_08485</name>
</gene>
<dbReference type="InterPro" id="IPR001926">
    <property type="entry name" value="TrpB-like_PALP"/>
</dbReference>
<organism evidence="5 6">
    <name type="scientific">candidate division WOR-3 bacterium</name>
    <dbReference type="NCBI Taxonomy" id="2052148"/>
    <lineage>
        <taxon>Bacteria</taxon>
        <taxon>Bacteria division WOR-3</taxon>
    </lineage>
</organism>
<dbReference type="EMBL" id="VGIR01000048">
    <property type="protein sequence ID" value="MBM3331871.1"/>
    <property type="molecule type" value="Genomic_DNA"/>
</dbReference>
<evidence type="ECO:0000313" key="5">
    <source>
        <dbReference type="EMBL" id="MBM3331871.1"/>
    </source>
</evidence>
<proteinExistence type="predicted"/>
<name>A0A938BQ68_UNCW3</name>
<dbReference type="InterPro" id="IPR036052">
    <property type="entry name" value="TrpB-like_PALP_sf"/>
</dbReference>
<dbReference type="SUPFAM" id="SSF53686">
    <property type="entry name" value="Tryptophan synthase beta subunit-like PLP-dependent enzymes"/>
    <property type="match status" value="1"/>
</dbReference>
<reference evidence="5" key="1">
    <citation type="submission" date="2019-03" db="EMBL/GenBank/DDBJ databases">
        <title>Lake Tanganyika Metagenome-Assembled Genomes (MAGs).</title>
        <authorList>
            <person name="Tran P."/>
        </authorList>
    </citation>
    <scope>NUCLEOTIDE SEQUENCE</scope>
    <source>
        <strain evidence="5">K_DeepCast_150m_m2_040</strain>
    </source>
</reference>
<comment type="caution">
    <text evidence="5">The sequence shown here is derived from an EMBL/GenBank/DDBJ whole genome shotgun (WGS) entry which is preliminary data.</text>
</comment>
<dbReference type="Proteomes" id="UP000779900">
    <property type="component" value="Unassembled WGS sequence"/>
</dbReference>
<dbReference type="InterPro" id="IPR050147">
    <property type="entry name" value="Ser/Thr_Dehydratase"/>
</dbReference>
<evidence type="ECO:0000313" key="6">
    <source>
        <dbReference type="Proteomes" id="UP000779900"/>
    </source>
</evidence>
<dbReference type="GO" id="GO:0009097">
    <property type="term" value="P:isoleucine biosynthetic process"/>
    <property type="evidence" value="ECO:0007669"/>
    <property type="project" value="TreeGrafter"/>
</dbReference>
<evidence type="ECO:0000256" key="1">
    <source>
        <dbReference type="ARBA" id="ARBA00001933"/>
    </source>
</evidence>
<feature type="domain" description="Tryptophan synthase beta chain-like PALP" evidence="4">
    <location>
        <begin position="34"/>
        <end position="301"/>
    </location>
</feature>
<dbReference type="GO" id="GO:0006567">
    <property type="term" value="P:L-threonine catabolic process"/>
    <property type="evidence" value="ECO:0007669"/>
    <property type="project" value="TreeGrafter"/>
</dbReference>
<dbReference type="GO" id="GO:0006565">
    <property type="term" value="P:L-serine catabolic process"/>
    <property type="evidence" value="ECO:0007669"/>
    <property type="project" value="TreeGrafter"/>
</dbReference>
<dbReference type="InterPro" id="IPR000634">
    <property type="entry name" value="Ser/Thr_deHydtase_PyrdxlP-BS"/>
</dbReference>
<dbReference type="PANTHER" id="PTHR48078">
    <property type="entry name" value="THREONINE DEHYDRATASE, MITOCHONDRIAL-RELATED"/>
    <property type="match status" value="1"/>
</dbReference>
<evidence type="ECO:0000259" key="4">
    <source>
        <dbReference type="Pfam" id="PF00291"/>
    </source>
</evidence>
<dbReference type="GO" id="GO:0004794">
    <property type="term" value="F:threonine deaminase activity"/>
    <property type="evidence" value="ECO:0007669"/>
    <property type="project" value="TreeGrafter"/>
</dbReference>
<evidence type="ECO:0000256" key="3">
    <source>
        <dbReference type="ARBA" id="ARBA00023239"/>
    </source>
</evidence>
<dbReference type="GO" id="GO:0030170">
    <property type="term" value="F:pyridoxal phosphate binding"/>
    <property type="evidence" value="ECO:0007669"/>
    <property type="project" value="InterPro"/>
</dbReference>
<protein>
    <submittedName>
        <fullName evidence="5">Pyridoxal-phosphate dependent enzyme</fullName>
    </submittedName>
</protein>
<comment type="cofactor">
    <cofactor evidence="1">
        <name>pyridoxal 5'-phosphate</name>
        <dbReference type="ChEBI" id="CHEBI:597326"/>
    </cofactor>
</comment>
<dbReference type="PROSITE" id="PS00165">
    <property type="entry name" value="DEHYDRATASE_SER_THR"/>
    <property type="match status" value="1"/>
</dbReference>
<keyword evidence="2" id="KW-0663">Pyridoxal phosphate</keyword>
<dbReference type="AlphaFoldDB" id="A0A938BQ68"/>
<evidence type="ECO:0000256" key="2">
    <source>
        <dbReference type="ARBA" id="ARBA00022898"/>
    </source>
</evidence>
<accession>A0A938BQ68</accession>
<dbReference type="PANTHER" id="PTHR48078:SF6">
    <property type="entry name" value="L-THREONINE DEHYDRATASE CATABOLIC TDCB"/>
    <property type="match status" value="1"/>
</dbReference>
<dbReference type="GO" id="GO:0003941">
    <property type="term" value="F:L-serine ammonia-lyase activity"/>
    <property type="evidence" value="ECO:0007669"/>
    <property type="project" value="TreeGrafter"/>
</dbReference>
<sequence length="331" mass="35095">MRQATGRPTGWGDPPVVAPTLDSVRRASERLKDVARRTPLVPFGPREDGILLKSEVEQPSGSFKIRGVYNWAAGLAPDTVRRGFSTFSAGNTALALAHCAGGLGTTCRSLLPDSAPERKVQALRDRGVETVLVAFEEMADYIFSAGWRDEPYAFLHPWTEPAMISGHATMGLEIVEDLPDVETVFVPVGGGALAAGVGCAVGMLDPAVRIIGVQTESYPSLAQSFHAGRPVWIESRPTICDGVAVPFVTEHLYPLLRETLDSVLVVSEEQVRKAIRLLARTGGVVAEGAGALALAAALDMPLADRGLSVCLVTGGNIPEALLEEIVGVQHS</sequence>
<dbReference type="Pfam" id="PF00291">
    <property type="entry name" value="PALP"/>
    <property type="match status" value="1"/>
</dbReference>
<keyword evidence="3" id="KW-0456">Lyase</keyword>